<sequence>MSISDAESHPAFYHSKKRIWDFPITLPSNSSKPARQTKLSLYCVGGFDSLWKLCLRLCFKSGAFGE</sequence>
<reference evidence="1 2" key="1">
    <citation type="journal article" date="2022" name="Front. Cell. Infect. Microbiol.">
        <title>The Genomes of Two Strains of Taenia crassiceps the Animal Model for the Study of Human Cysticercosis.</title>
        <authorList>
            <person name="Bobes R.J."/>
            <person name="Estrada K."/>
            <person name="Rios-Valencia D.G."/>
            <person name="Calderon-Gallegos A."/>
            <person name="de la Torre P."/>
            <person name="Carrero J.C."/>
            <person name="Sanchez-Flores A."/>
            <person name="Laclette J.P."/>
        </authorList>
    </citation>
    <scope>NUCLEOTIDE SEQUENCE [LARGE SCALE GENOMIC DNA]</scope>
    <source>
        <strain evidence="1">WFUcys</strain>
    </source>
</reference>
<dbReference type="Proteomes" id="UP001651158">
    <property type="component" value="Unassembled WGS sequence"/>
</dbReference>
<gene>
    <name evidence="1" type="ORF">TcWFU_004199</name>
</gene>
<evidence type="ECO:0000313" key="2">
    <source>
        <dbReference type="Proteomes" id="UP001651158"/>
    </source>
</evidence>
<name>A0ABR4QQS0_9CEST</name>
<dbReference type="EMBL" id="JAKROA010000001">
    <property type="protein sequence ID" value="KAL5111917.1"/>
    <property type="molecule type" value="Genomic_DNA"/>
</dbReference>
<organism evidence="1 2">
    <name type="scientific">Taenia crassiceps</name>
    <dbReference type="NCBI Taxonomy" id="6207"/>
    <lineage>
        <taxon>Eukaryota</taxon>
        <taxon>Metazoa</taxon>
        <taxon>Spiralia</taxon>
        <taxon>Lophotrochozoa</taxon>
        <taxon>Platyhelminthes</taxon>
        <taxon>Cestoda</taxon>
        <taxon>Eucestoda</taxon>
        <taxon>Cyclophyllidea</taxon>
        <taxon>Taeniidae</taxon>
        <taxon>Taenia</taxon>
    </lineage>
</organism>
<proteinExistence type="predicted"/>
<comment type="caution">
    <text evidence="1">The sequence shown here is derived from an EMBL/GenBank/DDBJ whole genome shotgun (WGS) entry which is preliminary data.</text>
</comment>
<keyword evidence="2" id="KW-1185">Reference proteome</keyword>
<protein>
    <submittedName>
        <fullName evidence="1">Uncharacterized protein</fullName>
    </submittedName>
</protein>
<accession>A0ABR4QQS0</accession>
<evidence type="ECO:0000313" key="1">
    <source>
        <dbReference type="EMBL" id="KAL5111917.1"/>
    </source>
</evidence>